<gene>
    <name evidence="1" type="ORF">SSS_4651</name>
</gene>
<keyword evidence="3" id="KW-1185">Reference proteome</keyword>
<dbReference type="OrthoDB" id="6505599at2759"/>
<name>A0A834R200_SARSC</name>
<evidence type="ECO:0000313" key="3">
    <source>
        <dbReference type="Proteomes" id="UP000070412"/>
    </source>
</evidence>
<reference evidence="1" key="2">
    <citation type="submission" date="2020-01" db="EMBL/GenBank/DDBJ databases">
        <authorList>
            <person name="Korhonen P.K.K."/>
            <person name="Guangxu M.G."/>
            <person name="Wang T.W."/>
            <person name="Stroehlein A.J.S."/>
            <person name="Young N.D."/>
            <person name="Ang C.-S.A."/>
            <person name="Fernando D.W.F."/>
            <person name="Lu H.L."/>
            <person name="Taylor S.T."/>
            <person name="Ehtesham M.E.M."/>
            <person name="Najaraj S.H.N."/>
            <person name="Harsha G.H.G."/>
            <person name="Madugundu A.M."/>
            <person name="Renuse S.R."/>
            <person name="Holt D.H."/>
            <person name="Pandey A.P."/>
            <person name="Papenfuss A.P."/>
            <person name="Gasser R.B.G."/>
            <person name="Fischer K.F."/>
        </authorList>
    </citation>
    <scope>NUCLEOTIDE SEQUENCE</scope>
    <source>
        <strain evidence="1">SSS_KF_BRIS2020</strain>
    </source>
</reference>
<organism evidence="1">
    <name type="scientific">Sarcoptes scabiei</name>
    <name type="common">Itch mite</name>
    <name type="synonym">Acarus scabiei</name>
    <dbReference type="NCBI Taxonomy" id="52283"/>
    <lineage>
        <taxon>Eukaryota</taxon>
        <taxon>Metazoa</taxon>
        <taxon>Ecdysozoa</taxon>
        <taxon>Arthropoda</taxon>
        <taxon>Chelicerata</taxon>
        <taxon>Arachnida</taxon>
        <taxon>Acari</taxon>
        <taxon>Acariformes</taxon>
        <taxon>Sarcoptiformes</taxon>
        <taxon>Astigmata</taxon>
        <taxon>Psoroptidia</taxon>
        <taxon>Sarcoptoidea</taxon>
        <taxon>Sarcoptidae</taxon>
        <taxon>Sarcoptinae</taxon>
        <taxon>Sarcoptes</taxon>
    </lineage>
</organism>
<dbReference type="EnsemblMetazoa" id="SSS_4651s_mrna">
    <property type="protein sequence ID" value="KAF7488837.1"/>
    <property type="gene ID" value="SSS_4651"/>
</dbReference>
<dbReference type="EMBL" id="WVUK01000065">
    <property type="protein sequence ID" value="KAF7488837.1"/>
    <property type="molecule type" value="Genomic_DNA"/>
</dbReference>
<reference evidence="2" key="3">
    <citation type="submission" date="2022-06" db="UniProtKB">
        <authorList>
            <consortium name="EnsemblMetazoa"/>
        </authorList>
    </citation>
    <scope>IDENTIFICATION</scope>
</reference>
<proteinExistence type="predicted"/>
<evidence type="ECO:0000313" key="1">
    <source>
        <dbReference type="EMBL" id="KAF7488837.1"/>
    </source>
</evidence>
<accession>A0A834R200</accession>
<dbReference type="Proteomes" id="UP000070412">
    <property type="component" value="Unassembled WGS sequence"/>
</dbReference>
<dbReference type="AlphaFoldDB" id="A0A834R200"/>
<protein>
    <submittedName>
        <fullName evidence="1 2">Uncharacterized protein</fullName>
    </submittedName>
</protein>
<reference evidence="3" key="1">
    <citation type="journal article" date="2020" name="PLoS Negl. Trop. Dis.">
        <title>High-quality nuclear genome for Sarcoptes scabiei-A critical resource for a neglected parasite.</title>
        <authorList>
            <person name="Korhonen P.K."/>
            <person name="Gasser R.B."/>
            <person name="Ma G."/>
            <person name="Wang T."/>
            <person name="Stroehlein A.J."/>
            <person name="Young N.D."/>
            <person name="Ang C.S."/>
            <person name="Fernando D.D."/>
            <person name="Lu H.C."/>
            <person name="Taylor S."/>
            <person name="Reynolds S.L."/>
            <person name="Mofiz E."/>
            <person name="Najaraj S.H."/>
            <person name="Gowda H."/>
            <person name="Madugundu A."/>
            <person name="Renuse S."/>
            <person name="Holt D."/>
            <person name="Pandey A."/>
            <person name="Papenfuss A.T."/>
            <person name="Fischer K."/>
        </authorList>
    </citation>
    <scope>NUCLEOTIDE SEQUENCE [LARGE SCALE GENOMIC DNA]</scope>
</reference>
<evidence type="ECO:0000313" key="2">
    <source>
        <dbReference type="EnsemblMetazoa" id="KAF7488837.1"/>
    </source>
</evidence>
<sequence length="239" mass="25626">MINFAKQIIRFDASVVIVSLMILSFCNGIRRPNQDITTLSPLVSALSSSSSSPPPPPSSLGSSPISALLPSLMETYLVANYSATDLTDEPISTVSFPTSLSLPNSLNDWNESIQQILSTTNLSQIIPSNLISNNLDLVSNLTQQLESLQNNVLINLLYNTSRSSMNVGSALFTESVARPATFFLGQNLRLLGNGLSSLGQSLKYSGYHISNLEPAIQNASNALSEYGINLINSSINGNE</sequence>